<protein>
    <recommendedName>
        <fullName evidence="3">U1-type domain-containing protein</fullName>
    </recommendedName>
</protein>
<accession>A0A8C9Z7S5</accession>
<dbReference type="Proteomes" id="UP000694568">
    <property type="component" value="Unplaced"/>
</dbReference>
<evidence type="ECO:0008006" key="3">
    <source>
        <dbReference type="Google" id="ProtNLM"/>
    </source>
</evidence>
<dbReference type="GO" id="GO:0005634">
    <property type="term" value="C:nucleus"/>
    <property type="evidence" value="ECO:0007669"/>
    <property type="project" value="InterPro"/>
</dbReference>
<dbReference type="PANTHER" id="PTHR32344">
    <property type="entry name" value="U1-TYPE DOMAIN-CONTAINING PROTEIN"/>
    <property type="match status" value="1"/>
</dbReference>
<evidence type="ECO:0000313" key="2">
    <source>
        <dbReference type="Proteomes" id="UP000694568"/>
    </source>
</evidence>
<proteinExistence type="predicted"/>
<dbReference type="InterPro" id="IPR033375">
    <property type="entry name" value="Cggbp1"/>
</dbReference>
<organism evidence="1 2">
    <name type="scientific">Sander lucioperca</name>
    <name type="common">Pike-perch</name>
    <name type="synonym">Perca lucioperca</name>
    <dbReference type="NCBI Taxonomy" id="283035"/>
    <lineage>
        <taxon>Eukaryota</taxon>
        <taxon>Metazoa</taxon>
        <taxon>Chordata</taxon>
        <taxon>Craniata</taxon>
        <taxon>Vertebrata</taxon>
        <taxon>Euteleostomi</taxon>
        <taxon>Actinopterygii</taxon>
        <taxon>Neopterygii</taxon>
        <taxon>Teleostei</taxon>
        <taxon>Neoteleostei</taxon>
        <taxon>Acanthomorphata</taxon>
        <taxon>Eupercaria</taxon>
        <taxon>Perciformes</taxon>
        <taxon>Percoidei</taxon>
        <taxon>Percidae</taxon>
        <taxon>Luciopercinae</taxon>
        <taxon>Sander</taxon>
    </lineage>
</organism>
<dbReference type="GeneTree" id="ENSGT00940000177189"/>
<keyword evidence="2" id="KW-1185">Reference proteome</keyword>
<reference evidence="1" key="1">
    <citation type="submission" date="2025-08" db="UniProtKB">
        <authorList>
            <consortium name="Ensembl"/>
        </authorList>
    </citation>
    <scope>IDENTIFICATION</scope>
</reference>
<reference evidence="1" key="2">
    <citation type="submission" date="2025-09" db="UniProtKB">
        <authorList>
            <consortium name="Ensembl"/>
        </authorList>
    </citation>
    <scope>IDENTIFICATION</scope>
</reference>
<name>A0A8C9Z7S5_SANLU</name>
<dbReference type="Ensembl" id="ENSSLUT00000036846.1">
    <property type="protein sequence ID" value="ENSSLUP00000035740.1"/>
    <property type="gene ID" value="ENSSLUG00000015947.1"/>
</dbReference>
<sequence length="163" mass="18965">MEFCYTLAKKLRNSELTAKYWAEQYPNDYYESGRLFCKFCQHTVDWTHKDACNDHLKSKAHLKNKAKSTVGKSLQVTIEATAKSIDARLEFVEDFVAMCAEADIRLEKMKWICPFLVKHCKQRGALPENASSLRQTHLPRVFDQHLQKVLQEIRGKKIFVVVN</sequence>
<dbReference type="GO" id="GO:0003690">
    <property type="term" value="F:double-stranded DNA binding"/>
    <property type="evidence" value="ECO:0007669"/>
    <property type="project" value="InterPro"/>
</dbReference>
<dbReference type="PANTHER" id="PTHR32344:SF1">
    <property type="entry name" value="U1-TYPE DOMAIN-CONTAINING PROTEIN"/>
    <property type="match status" value="1"/>
</dbReference>
<dbReference type="GO" id="GO:0006357">
    <property type="term" value="P:regulation of transcription by RNA polymerase II"/>
    <property type="evidence" value="ECO:0007669"/>
    <property type="project" value="InterPro"/>
</dbReference>
<evidence type="ECO:0000313" key="1">
    <source>
        <dbReference type="Ensembl" id="ENSSLUP00000035740.1"/>
    </source>
</evidence>
<dbReference type="AlphaFoldDB" id="A0A8C9Z7S5"/>